<protein>
    <submittedName>
        <fullName evidence="2">Uncharacterized protein si:ch211-218d20.15</fullName>
    </submittedName>
</protein>
<evidence type="ECO:0000313" key="2">
    <source>
        <dbReference type="RefSeq" id="XP_042566362.1"/>
    </source>
</evidence>
<keyword evidence="1" id="KW-1185">Reference proteome</keyword>
<name>A0A8M1KR53_CLUHA</name>
<evidence type="ECO:0000313" key="1">
    <source>
        <dbReference type="Proteomes" id="UP000515152"/>
    </source>
</evidence>
<proteinExistence type="predicted"/>
<reference evidence="2" key="1">
    <citation type="submission" date="2025-08" db="UniProtKB">
        <authorList>
            <consortium name="RefSeq"/>
        </authorList>
    </citation>
    <scope>IDENTIFICATION</scope>
</reference>
<gene>
    <name evidence="2" type="primary">si:ch211-218d20.15</name>
</gene>
<dbReference type="RefSeq" id="XP_042566362.1">
    <property type="nucleotide sequence ID" value="XM_042710428.1"/>
</dbReference>
<organism evidence="1 2">
    <name type="scientific">Clupea harengus</name>
    <name type="common">Atlantic herring</name>
    <dbReference type="NCBI Taxonomy" id="7950"/>
    <lineage>
        <taxon>Eukaryota</taxon>
        <taxon>Metazoa</taxon>
        <taxon>Chordata</taxon>
        <taxon>Craniata</taxon>
        <taxon>Vertebrata</taxon>
        <taxon>Euteleostomi</taxon>
        <taxon>Actinopterygii</taxon>
        <taxon>Neopterygii</taxon>
        <taxon>Teleostei</taxon>
        <taxon>Clupei</taxon>
        <taxon>Clupeiformes</taxon>
        <taxon>Clupeoidei</taxon>
        <taxon>Clupeidae</taxon>
        <taxon>Clupea</taxon>
    </lineage>
</organism>
<dbReference type="OrthoDB" id="533331at2759"/>
<dbReference type="Proteomes" id="UP000515152">
    <property type="component" value="Chromosome 2"/>
</dbReference>
<dbReference type="KEGG" id="char:122133728"/>
<accession>A0A8M1KR53</accession>
<sequence>MAVCLTEPLRKPCMYHVKFKVELHMKKSLVPIHLSCEQVGLEMLCLCGQLDLLIRAQVHQFQEQLKQDSSPIESHVLQRQGSDIIEQMHQCLEHLPKPVPELEDYLDIVGLSTMFPRVEIFVIHGSPVDMLEKPAMDGYFPYIGRLNQLLVLCQQLEDDVRHLGSHKYIAHQLSVIYQVLSLLKGILPLAGIRRGIEANFKEIKMALVPVEGSKLEPQLPAHHIDWILEVTQSLISTVSSLPEELTEDLDQVMAFISKLK</sequence>
<dbReference type="AlphaFoldDB" id="A0A8M1KR53"/>
<dbReference type="GeneID" id="122133728"/>